<evidence type="ECO:0000256" key="3">
    <source>
        <dbReference type="ARBA" id="ARBA00022741"/>
    </source>
</evidence>
<accession>A0A0L9TX20</accession>
<dbReference type="Gramene" id="KOM35085">
    <property type="protein sequence ID" value="KOM35085"/>
    <property type="gene ID" value="LR48_Vigan02g123500"/>
</dbReference>
<feature type="repeat" description="PPR" evidence="5">
    <location>
        <begin position="770"/>
        <end position="804"/>
    </location>
</feature>
<dbReference type="SUPFAM" id="SSF81901">
    <property type="entry name" value="HCP-like"/>
    <property type="match status" value="1"/>
</dbReference>
<evidence type="ECO:0000256" key="6">
    <source>
        <dbReference type="PROSITE-ProRule" id="PRU01052"/>
    </source>
</evidence>
<gene>
    <name evidence="10" type="ORF">LR48_Vigan02g123500</name>
</gene>
<feature type="region of interest" description="Disordered" evidence="7">
    <location>
        <begin position="524"/>
        <end position="561"/>
    </location>
</feature>
<evidence type="ECO:0000259" key="9">
    <source>
        <dbReference type="PROSITE" id="PS51715"/>
    </source>
</evidence>
<evidence type="ECO:0000256" key="4">
    <source>
        <dbReference type="ARBA" id="ARBA00023134"/>
    </source>
</evidence>
<dbReference type="Pfam" id="PF01535">
    <property type="entry name" value="PPR"/>
    <property type="match status" value="2"/>
</dbReference>
<feature type="repeat" description="PPR" evidence="5">
    <location>
        <begin position="875"/>
        <end position="909"/>
    </location>
</feature>
<dbReference type="AlphaFoldDB" id="A0A0L9TX20"/>
<dbReference type="SUPFAM" id="SSF52540">
    <property type="entry name" value="P-loop containing nucleoside triphosphate hydrolases"/>
    <property type="match status" value="1"/>
</dbReference>
<dbReference type="SUPFAM" id="SSF48340">
    <property type="entry name" value="Interferon-induced guanylate-binding protein 1 (GBP1), C-terminal domain"/>
    <property type="match status" value="1"/>
</dbReference>
<feature type="repeat" description="PPR" evidence="5">
    <location>
        <begin position="805"/>
        <end position="839"/>
    </location>
</feature>
<reference evidence="11" key="1">
    <citation type="journal article" date="2015" name="Proc. Natl. Acad. Sci. U.S.A.">
        <title>Genome sequencing of adzuki bean (Vigna angularis) provides insight into high starch and low fat accumulation and domestication.</title>
        <authorList>
            <person name="Yang K."/>
            <person name="Tian Z."/>
            <person name="Chen C."/>
            <person name="Luo L."/>
            <person name="Zhao B."/>
            <person name="Wang Z."/>
            <person name="Yu L."/>
            <person name="Li Y."/>
            <person name="Sun Y."/>
            <person name="Li W."/>
            <person name="Chen Y."/>
            <person name="Li Y."/>
            <person name="Zhang Y."/>
            <person name="Ai D."/>
            <person name="Zhao J."/>
            <person name="Shang C."/>
            <person name="Ma Y."/>
            <person name="Wu B."/>
            <person name="Wang M."/>
            <person name="Gao L."/>
            <person name="Sun D."/>
            <person name="Zhang P."/>
            <person name="Guo F."/>
            <person name="Wang W."/>
            <person name="Li Y."/>
            <person name="Wang J."/>
            <person name="Varshney R.K."/>
            <person name="Wang J."/>
            <person name="Ling H.Q."/>
            <person name="Wan P."/>
        </authorList>
    </citation>
    <scope>NUCLEOTIDE SEQUENCE</scope>
    <source>
        <strain evidence="11">cv. Jingnong 6</strain>
    </source>
</reference>
<feature type="transmembrane region" description="Helical" evidence="8">
    <location>
        <begin position="432"/>
        <end position="449"/>
    </location>
</feature>
<dbReference type="PANTHER" id="PTHR47941">
    <property type="entry name" value="PENTATRICOPEPTIDE REPEAT-CONTAINING PROTEIN 3, MITOCHONDRIAL"/>
    <property type="match status" value="1"/>
</dbReference>
<evidence type="ECO:0000256" key="8">
    <source>
        <dbReference type="SAM" id="Phobius"/>
    </source>
</evidence>
<keyword evidence="2" id="KW-0677">Repeat</keyword>
<dbReference type="InterPro" id="IPR015894">
    <property type="entry name" value="Guanylate-bd_N"/>
</dbReference>
<dbReference type="InterPro" id="IPR011990">
    <property type="entry name" value="TPR-like_helical_dom_sf"/>
</dbReference>
<feature type="compositionally biased region" description="Basic residues" evidence="7">
    <location>
        <begin position="544"/>
        <end position="555"/>
    </location>
</feature>
<dbReference type="EMBL" id="CM003372">
    <property type="protein sequence ID" value="KOM35085.1"/>
    <property type="molecule type" value="Genomic_DNA"/>
</dbReference>
<dbReference type="InterPro" id="IPR002885">
    <property type="entry name" value="PPR_rpt"/>
</dbReference>
<keyword evidence="8" id="KW-1133">Transmembrane helix</keyword>
<keyword evidence="8" id="KW-0812">Transmembrane</keyword>
<feature type="repeat" description="PPR" evidence="5">
    <location>
        <begin position="701"/>
        <end position="735"/>
    </location>
</feature>
<keyword evidence="3" id="KW-0547">Nucleotide-binding</keyword>
<comment type="similarity">
    <text evidence="1">Belongs to the PPR family. P subfamily.</text>
</comment>
<dbReference type="Proteomes" id="UP000053144">
    <property type="component" value="Chromosome 2"/>
</dbReference>
<evidence type="ECO:0000256" key="7">
    <source>
        <dbReference type="SAM" id="MobiDB-lite"/>
    </source>
</evidence>
<organism evidence="10 11">
    <name type="scientific">Phaseolus angularis</name>
    <name type="common">Azuki bean</name>
    <name type="synonym">Vigna angularis</name>
    <dbReference type="NCBI Taxonomy" id="3914"/>
    <lineage>
        <taxon>Eukaryota</taxon>
        <taxon>Viridiplantae</taxon>
        <taxon>Streptophyta</taxon>
        <taxon>Embryophyta</taxon>
        <taxon>Tracheophyta</taxon>
        <taxon>Spermatophyta</taxon>
        <taxon>Magnoliopsida</taxon>
        <taxon>eudicotyledons</taxon>
        <taxon>Gunneridae</taxon>
        <taxon>Pentapetalae</taxon>
        <taxon>rosids</taxon>
        <taxon>fabids</taxon>
        <taxon>Fabales</taxon>
        <taxon>Fabaceae</taxon>
        <taxon>Papilionoideae</taxon>
        <taxon>50 kb inversion clade</taxon>
        <taxon>NPAAA clade</taxon>
        <taxon>indigoferoid/millettioid clade</taxon>
        <taxon>Phaseoleae</taxon>
        <taxon>Vigna</taxon>
    </lineage>
</organism>
<feature type="repeat" description="PPR" evidence="5">
    <location>
        <begin position="840"/>
        <end position="874"/>
    </location>
</feature>
<dbReference type="GO" id="GO:0003924">
    <property type="term" value="F:GTPase activity"/>
    <property type="evidence" value="ECO:0007669"/>
    <property type="project" value="InterPro"/>
</dbReference>
<feature type="repeat" description="PPR" evidence="5">
    <location>
        <begin position="945"/>
        <end position="979"/>
    </location>
</feature>
<feature type="transmembrane region" description="Helical" evidence="8">
    <location>
        <begin position="406"/>
        <end position="425"/>
    </location>
</feature>
<feature type="non-terminal residue" evidence="10">
    <location>
        <position position="1"/>
    </location>
</feature>
<evidence type="ECO:0000313" key="10">
    <source>
        <dbReference type="EMBL" id="KOM35085.1"/>
    </source>
</evidence>
<dbReference type="NCBIfam" id="TIGR00756">
    <property type="entry name" value="PPR"/>
    <property type="match status" value="6"/>
</dbReference>
<dbReference type="FunFam" id="1.20.1000.10:FF:000002">
    <property type="entry name" value="Guanylate-binding family protein"/>
    <property type="match status" value="1"/>
</dbReference>
<evidence type="ECO:0000256" key="2">
    <source>
        <dbReference type="ARBA" id="ARBA00022737"/>
    </source>
</evidence>
<feature type="compositionally biased region" description="Basic and acidic residues" evidence="7">
    <location>
        <begin position="529"/>
        <end position="543"/>
    </location>
</feature>
<evidence type="ECO:0000256" key="1">
    <source>
        <dbReference type="ARBA" id="ARBA00007626"/>
    </source>
</evidence>
<dbReference type="Gene3D" id="1.20.1000.10">
    <property type="entry name" value="Guanylate-binding protein, C-terminal domain"/>
    <property type="match status" value="1"/>
</dbReference>
<keyword evidence="8" id="KW-0472">Membrane</keyword>
<feature type="domain" description="GB1/RHD3-type G" evidence="9">
    <location>
        <begin position="32"/>
        <end position="152"/>
    </location>
</feature>
<dbReference type="InterPro" id="IPR027417">
    <property type="entry name" value="P-loop_NTPase"/>
</dbReference>
<comment type="similarity">
    <text evidence="6">Belongs to the TRAFAC class dynamin-like GTPase superfamily. GB1/RHD3 GTPase family.</text>
</comment>
<feature type="repeat" description="PPR" evidence="5">
    <location>
        <begin position="980"/>
        <end position="1015"/>
    </location>
</feature>
<protein>
    <recommendedName>
        <fullName evidence="9">GB1/RHD3-type G domain-containing protein</fullName>
    </recommendedName>
</protein>
<name>A0A0L9TX20_PHAAN</name>
<dbReference type="Gene3D" id="3.40.50.300">
    <property type="entry name" value="P-loop containing nucleotide triphosphate hydrolases"/>
    <property type="match status" value="1"/>
</dbReference>
<dbReference type="InterPro" id="IPR003191">
    <property type="entry name" value="Guanylate-bd/ATL_C"/>
</dbReference>
<dbReference type="Pfam" id="PF13041">
    <property type="entry name" value="PPR_2"/>
    <property type="match status" value="3"/>
</dbReference>
<dbReference type="Pfam" id="PF02841">
    <property type="entry name" value="GBP_C"/>
    <property type="match status" value="1"/>
</dbReference>
<dbReference type="InterPro" id="IPR030386">
    <property type="entry name" value="G_GB1_RHD3_dom"/>
</dbReference>
<keyword evidence="4" id="KW-0342">GTP-binding</keyword>
<dbReference type="PROSITE" id="PS51375">
    <property type="entry name" value="PPR"/>
    <property type="match status" value="7"/>
</dbReference>
<evidence type="ECO:0000256" key="5">
    <source>
        <dbReference type="PROSITE-ProRule" id="PRU00708"/>
    </source>
</evidence>
<dbReference type="InterPro" id="IPR036543">
    <property type="entry name" value="Guanylate-bd_C_sf"/>
</dbReference>
<dbReference type="GO" id="GO:0005525">
    <property type="term" value="F:GTP binding"/>
    <property type="evidence" value="ECO:0007669"/>
    <property type="project" value="UniProtKB-KW"/>
</dbReference>
<dbReference type="Gene3D" id="1.25.40.10">
    <property type="entry name" value="Tetratricopeptide repeat domain"/>
    <property type="match status" value="4"/>
</dbReference>
<dbReference type="PROSITE" id="PS51715">
    <property type="entry name" value="G_GB1_RHD3"/>
    <property type="match status" value="1"/>
</dbReference>
<evidence type="ECO:0000313" key="11">
    <source>
        <dbReference type="Proteomes" id="UP000053144"/>
    </source>
</evidence>
<proteinExistence type="inferred from homology"/>
<dbReference type="Pfam" id="PF02263">
    <property type="entry name" value="GBP"/>
    <property type="match status" value="1"/>
</dbReference>
<sequence>FCMRSFPIVEPDPGHTKLRLSREGLEAIERITNPIAAVAVIGPYRSGKSFLLNQLLSLSCYEGFGVGHMRDTKTKGIWVWGTPIDLDINGVRTSVFYLDTEGFESVGKSNVYDDRIFALATVLSSVLIYNLPETIREADISRLSFAVELAEEFYGRVKMLHLNLLSSYGSSNVIFYPHLQRTKLCDMKDVELDQLYVKRREQLKELVASIISPKIVQGRTLTGKEFVSFLEQILEALNKGEIPSTGSLVEVFNKNILEKCLKLYSENMATLVLPLTEESLQGAHNRTKDKVMQVFDQQHFGRHHAKKSVVQLDEEIQQVYKNIVVQNELQSSKLCEGLYTRCEDKMDQLQVLKLPSLAKFNAGFLQCNNSFGHECVGPSKPKYEQRMMKMLGKSRSLFIKDYNQRLFNWLVAFSLVMVVIGRFFIKFILIEIGAWALFIFLETYTRMFWSAEALYYNPVWHFIVATWETVVYSPVLDLDSSQRQPSTTTAHDKQIYRFKLTWDGNEKLDLPLDLRSSSTLLHTRNQHQQWKEAKGKESGEKKVERKRKRKRRKKKTLNEDGKRRRVKDVVWWRGRAVTGVKLRDRSERWREQGMVEEVSYHLTIISILPFDNSLGFRMNSVFLIEDREECKLCLPWPCARTSMMTFTETQILSNEKCWIEGFQHNDVSFHILVEILGSCKQFAILWDFLIEMRDSRSYVINGEIFWLIFKAYSRANLPDGAIRSFNRMDEFGVMPTVHDLDKLLYFLCKRKHLQQAQQFFDKAKNRFSLSAKTYSILISGWGEIGDSDKARELFEAMLEQGCLVDLLAYNNLLGALCKGGCVDEAKNVFHDMLSKRVEPDAFTYSIFIHSYCSANDVQSAFRVLDKMRRYNLLPNVFTYNCIIKRLCKNELVEEAYQLLDEMISRGVKPDIWSYNAIQAYHCDHCEVNRALRLMFRMEKDKCLPDRHTYNMVLKLLIRIGRFDRVAEVWENMVDKNYFPSVSTYSVLIHGFCKKKGKLEEACKYFEMMIDEGIPPYVTTVELLRNRLLGLGLLDHIGILVDKMRQSTSHAIQELENIMIGNRATHNTLRCDETDIESD</sequence>